<dbReference type="KEGG" id="lpy:FIV34_09435"/>
<keyword evidence="2 4" id="KW-0479">Metal-binding</keyword>
<dbReference type="InterPro" id="IPR009056">
    <property type="entry name" value="Cyt_c-like_dom"/>
</dbReference>
<keyword evidence="8" id="KW-1185">Reference proteome</keyword>
<keyword evidence="5" id="KW-0732">Signal</keyword>
<organism evidence="7 8">
    <name type="scientific">Luteibacter pinisoli</name>
    <dbReference type="NCBI Taxonomy" id="2589080"/>
    <lineage>
        <taxon>Bacteria</taxon>
        <taxon>Pseudomonadati</taxon>
        <taxon>Pseudomonadota</taxon>
        <taxon>Gammaproteobacteria</taxon>
        <taxon>Lysobacterales</taxon>
        <taxon>Rhodanobacteraceae</taxon>
        <taxon>Luteibacter</taxon>
    </lineage>
</organism>
<dbReference type="Gene3D" id="1.10.760.10">
    <property type="entry name" value="Cytochrome c-like domain"/>
    <property type="match status" value="1"/>
</dbReference>
<dbReference type="OrthoDB" id="9770043at2"/>
<dbReference type="Pfam" id="PF07995">
    <property type="entry name" value="GSDH"/>
    <property type="match status" value="1"/>
</dbReference>
<name>A0A4Y5Z280_9GAMM</name>
<dbReference type="InterPro" id="IPR012938">
    <property type="entry name" value="Glc/Sorbosone_DH"/>
</dbReference>
<dbReference type="InterPro" id="IPR036909">
    <property type="entry name" value="Cyt_c-like_dom_sf"/>
</dbReference>
<dbReference type="InterPro" id="IPR011041">
    <property type="entry name" value="Quinoprot_gluc/sorb_DH_b-prop"/>
</dbReference>
<proteinExistence type="predicted"/>
<dbReference type="PROSITE" id="PS51007">
    <property type="entry name" value="CYTC"/>
    <property type="match status" value="1"/>
</dbReference>
<dbReference type="InterPro" id="IPR011042">
    <property type="entry name" value="6-blade_b-propeller_TolB-like"/>
</dbReference>
<reference evidence="7 8" key="1">
    <citation type="submission" date="2019-06" db="EMBL/GenBank/DDBJ databases">
        <title>A complete genome sequence for Luteibacter pinisoli MAH-14.</title>
        <authorList>
            <person name="Baltrus D.A."/>
        </authorList>
    </citation>
    <scope>NUCLEOTIDE SEQUENCE [LARGE SCALE GENOMIC DNA]</scope>
    <source>
        <strain evidence="7 8">MAH-14</strain>
    </source>
</reference>
<feature type="domain" description="Cytochrome c" evidence="6">
    <location>
        <begin position="395"/>
        <end position="479"/>
    </location>
</feature>
<dbReference type="Pfam" id="PF13442">
    <property type="entry name" value="Cytochrome_CBB3"/>
    <property type="match status" value="1"/>
</dbReference>
<feature type="chain" id="PRO_5021331906" evidence="5">
    <location>
        <begin position="23"/>
        <end position="482"/>
    </location>
</feature>
<dbReference type="PANTHER" id="PTHR19328:SF13">
    <property type="entry name" value="HIPL1 PROTEIN"/>
    <property type="match status" value="1"/>
</dbReference>
<gene>
    <name evidence="7" type="ORF">FIV34_09435</name>
</gene>
<dbReference type="AlphaFoldDB" id="A0A4Y5Z280"/>
<keyword evidence="3 4" id="KW-0408">Iron</keyword>
<evidence type="ECO:0000256" key="2">
    <source>
        <dbReference type="ARBA" id="ARBA00022723"/>
    </source>
</evidence>
<dbReference type="PANTHER" id="PTHR19328">
    <property type="entry name" value="HEDGEHOG-INTERACTING PROTEIN"/>
    <property type="match status" value="1"/>
</dbReference>
<sequence>MRLWMGRAAVLALGAALPLVSAAQTQSVAALPDMTLATPHRFERVAYDLRVPWELAFLPDGTLIFTERDGHVRLLGPGHDATPALRTAVALGNKMGMLGLALDPDFASNHYVYVAYDHVAGDNPSNEGERRFQLRVARYTLEGNQLVQPKTLIDGIPAATNHTGCRLVFGPDGKLYITTGDADEPPKSQQLDQLNGKILRLERDGSIPADNPFVHTPGARGEIWSYGHRNPQGLAFDARTGTLFESEHGPNGGDEINIVERGANYGWPVIDHAAAHDGMRSPLLEFSPSIAPGKAILYDGKAFPELRGKVIVALLRGEGLLVLDRDGNRLSHPRRLFFQGFGRIRAVTQSPEGYLYFSTSQYDPAEGQPRQDDDLIVRVVPSAAPTVYPGITPRSPTAKAAPLSPTQHAIATHCAACHGPDLRGGSAPDLVTRHFQFVTDPESLKALMVHGLPDRGMPPNPAITADEQALIAVYLAGVRAQH</sequence>
<evidence type="ECO:0000259" key="6">
    <source>
        <dbReference type="PROSITE" id="PS51007"/>
    </source>
</evidence>
<dbReference type="SUPFAM" id="SSF50952">
    <property type="entry name" value="Soluble quinoprotein glucose dehydrogenase"/>
    <property type="match status" value="1"/>
</dbReference>
<dbReference type="GO" id="GO:0020037">
    <property type="term" value="F:heme binding"/>
    <property type="evidence" value="ECO:0007669"/>
    <property type="project" value="InterPro"/>
</dbReference>
<evidence type="ECO:0000256" key="1">
    <source>
        <dbReference type="ARBA" id="ARBA00022617"/>
    </source>
</evidence>
<evidence type="ECO:0000256" key="4">
    <source>
        <dbReference type="PROSITE-ProRule" id="PRU00433"/>
    </source>
</evidence>
<dbReference type="GO" id="GO:0009055">
    <property type="term" value="F:electron transfer activity"/>
    <property type="evidence" value="ECO:0007669"/>
    <property type="project" value="InterPro"/>
</dbReference>
<keyword evidence="1 4" id="KW-0349">Heme</keyword>
<dbReference type="EMBL" id="CP041046">
    <property type="protein sequence ID" value="QDE39412.1"/>
    <property type="molecule type" value="Genomic_DNA"/>
</dbReference>
<feature type="signal peptide" evidence="5">
    <location>
        <begin position="1"/>
        <end position="22"/>
    </location>
</feature>
<dbReference type="RefSeq" id="WP_139981934.1">
    <property type="nucleotide sequence ID" value="NZ_CP041046.1"/>
</dbReference>
<accession>A0A4Y5Z280</accession>
<dbReference type="SUPFAM" id="SSF46626">
    <property type="entry name" value="Cytochrome c"/>
    <property type="match status" value="1"/>
</dbReference>
<dbReference type="Gene3D" id="2.120.10.30">
    <property type="entry name" value="TolB, C-terminal domain"/>
    <property type="match status" value="1"/>
</dbReference>
<evidence type="ECO:0000313" key="7">
    <source>
        <dbReference type="EMBL" id="QDE39412.1"/>
    </source>
</evidence>
<evidence type="ECO:0000256" key="3">
    <source>
        <dbReference type="ARBA" id="ARBA00023004"/>
    </source>
</evidence>
<evidence type="ECO:0000313" key="8">
    <source>
        <dbReference type="Proteomes" id="UP000316093"/>
    </source>
</evidence>
<dbReference type="Proteomes" id="UP000316093">
    <property type="component" value="Chromosome"/>
</dbReference>
<dbReference type="GO" id="GO:0046872">
    <property type="term" value="F:metal ion binding"/>
    <property type="evidence" value="ECO:0007669"/>
    <property type="project" value="UniProtKB-KW"/>
</dbReference>
<evidence type="ECO:0000256" key="5">
    <source>
        <dbReference type="SAM" id="SignalP"/>
    </source>
</evidence>
<protein>
    <submittedName>
        <fullName evidence="7">PQQ-dependent sugar dehydrogenase</fullName>
    </submittedName>
</protein>